<dbReference type="InterPro" id="IPR011042">
    <property type="entry name" value="6-blade_b-propeller_TolB-like"/>
</dbReference>
<dbReference type="SUPFAM" id="SSF82171">
    <property type="entry name" value="DPP6 N-terminal domain-like"/>
    <property type="match status" value="1"/>
</dbReference>
<evidence type="ECO:0000313" key="9">
    <source>
        <dbReference type="EMBL" id="CAA9574294.1"/>
    </source>
</evidence>
<dbReference type="Pfam" id="PF07676">
    <property type="entry name" value="PD40"/>
    <property type="match status" value="4"/>
</dbReference>
<dbReference type="InterPro" id="IPR002471">
    <property type="entry name" value="Pept_S9_AS"/>
</dbReference>
<proteinExistence type="predicted"/>
<accession>A0A6J4VFI6</accession>
<dbReference type="InterPro" id="IPR011659">
    <property type="entry name" value="WD40"/>
</dbReference>
<protein>
    <recommendedName>
        <fullName evidence="5">Acyl-peptide hydrolase</fullName>
    </recommendedName>
    <alternativeName>
        <fullName evidence="4">Acylaminoacyl-peptidase</fullName>
    </alternativeName>
</protein>
<keyword evidence="3" id="KW-0007">Acetylation</keyword>
<feature type="domain" description="Peptidase S9 prolyl oligopeptidase catalytic" evidence="8">
    <location>
        <begin position="500"/>
        <end position="710"/>
    </location>
</feature>
<dbReference type="GO" id="GO:0006508">
    <property type="term" value="P:proteolysis"/>
    <property type="evidence" value="ECO:0007669"/>
    <property type="project" value="InterPro"/>
</dbReference>
<dbReference type="EMBL" id="CADCWG010000289">
    <property type="protein sequence ID" value="CAA9574294.1"/>
    <property type="molecule type" value="Genomic_DNA"/>
</dbReference>
<evidence type="ECO:0000256" key="5">
    <source>
        <dbReference type="ARBA" id="ARBA00032596"/>
    </source>
</evidence>
<dbReference type="PANTHER" id="PTHR42776">
    <property type="entry name" value="SERINE PEPTIDASE S9 FAMILY MEMBER"/>
    <property type="match status" value="1"/>
</dbReference>
<dbReference type="InterPro" id="IPR029058">
    <property type="entry name" value="AB_hydrolase_fold"/>
</dbReference>
<dbReference type="PROSITE" id="PS00708">
    <property type="entry name" value="PRO_ENDOPEP_SER"/>
    <property type="match status" value="1"/>
</dbReference>
<reference evidence="9" key="1">
    <citation type="submission" date="2020-02" db="EMBL/GenBank/DDBJ databases">
        <authorList>
            <person name="Meier V. D."/>
        </authorList>
    </citation>
    <scope>NUCLEOTIDE SEQUENCE</scope>
    <source>
        <strain evidence="9">AVDCRST_MAG49</strain>
    </source>
</reference>
<dbReference type="PANTHER" id="PTHR42776:SF27">
    <property type="entry name" value="DIPEPTIDYL PEPTIDASE FAMILY MEMBER 6"/>
    <property type="match status" value="1"/>
</dbReference>
<keyword evidence="2" id="KW-0720">Serine protease</keyword>
<keyword evidence="1 9" id="KW-0378">Hydrolase</keyword>
<organism evidence="9">
    <name type="scientific">uncultured Thermomicrobiales bacterium</name>
    <dbReference type="NCBI Taxonomy" id="1645740"/>
    <lineage>
        <taxon>Bacteria</taxon>
        <taxon>Pseudomonadati</taxon>
        <taxon>Thermomicrobiota</taxon>
        <taxon>Thermomicrobia</taxon>
        <taxon>Thermomicrobiales</taxon>
        <taxon>environmental samples</taxon>
    </lineage>
</organism>
<evidence type="ECO:0000259" key="8">
    <source>
        <dbReference type="Pfam" id="PF00326"/>
    </source>
</evidence>
<dbReference type="Pfam" id="PF00326">
    <property type="entry name" value="Peptidase_S9"/>
    <property type="match status" value="1"/>
</dbReference>
<feature type="region of interest" description="Disordered" evidence="7">
    <location>
        <begin position="64"/>
        <end position="129"/>
    </location>
</feature>
<evidence type="ECO:0000256" key="2">
    <source>
        <dbReference type="ARBA" id="ARBA00022825"/>
    </source>
</evidence>
<keyword evidence="2" id="KW-0645">Protease</keyword>
<sequence length="710" mass="75417">MIEQTGTLTKPAGRPLTADDLFAIRMVSDPRVSPDGSSVAYVVTRLDRESDGYLAAIWLVPTTGGEPRQLTAGSARDTTPRWSPDGAEIVFVSNRPGTPGPTPKSSASDDGQPPENPGKGSPRTEDAAGKRANQLWVIRVAGGEARQLTRLPHGASAPAWSPDGRTIAFLAPTAPADDPDTGPDRGDRAAVADERVVTRLTYRADGRGFIDRYAHVWTVPAGGGEPTQLTSGDADDSDLAWSPDGTRIAFIANRTPERDRDQRSLLYDVPAAGGQVRCLTDGQFAFGSPTYAPDGTRIAVVGTDDPVAGGARNAHLWTVPAGGGSPTNHTRSWDRSFGDAGMSDLFVAGDVRPVWEGAAGPLLMLASDRGATHVQRVDLATGAVAPATSGPCRVIAFQRSSGDGLVVAVGDPTHPFELAVTGGHGTGPSPAMDGRSLTRHNAEFLAEVALSPAEELCFPSGGDGQEIHGWLLRPPGATPGGPLRPLIVQIHGGPHAMYGWAMFHEMQLMAARGYLVLYTNPRGSAGYGEGFTGSTRGRWGESDMPDVIGALDAVLARGEVDPNRVGVTGGSYGGYLTNWIVGHSDRFRAAVTQRCVSNFHSFYGTSDIGSTFGEFEFGGTPWADAELLLRHSPISYVDAIQTPLLIIHNEQDLRCPIEQAEQLFVALKRLGRDVAMVRIPGEDHNLSRTGTPSRRLARLHHLVGWFDTHL</sequence>
<evidence type="ECO:0000256" key="3">
    <source>
        <dbReference type="ARBA" id="ARBA00022990"/>
    </source>
</evidence>
<dbReference type="Gene3D" id="2.120.10.60">
    <property type="entry name" value="Tricorn protease N-terminal domain"/>
    <property type="match status" value="1"/>
</dbReference>
<dbReference type="AlphaFoldDB" id="A0A6J4VFI6"/>
<dbReference type="Gene3D" id="2.120.10.30">
    <property type="entry name" value="TolB, C-terminal domain"/>
    <property type="match status" value="2"/>
</dbReference>
<comment type="function">
    <text evidence="6">This enzyme catalyzes the hydrolysis of the N-terminal peptide bond of an N-acetylated peptide to generate an N-acetylated amino acid and a peptide with a free N-terminus. It preferentially cleaves off Ac-Ala, Ac-Met and Ac-Ser. Also, involved in the degradation of oxidized and glycated proteins.</text>
</comment>
<evidence type="ECO:0000256" key="7">
    <source>
        <dbReference type="SAM" id="MobiDB-lite"/>
    </source>
</evidence>
<dbReference type="GO" id="GO:0004252">
    <property type="term" value="F:serine-type endopeptidase activity"/>
    <property type="evidence" value="ECO:0007669"/>
    <property type="project" value="InterPro"/>
</dbReference>
<evidence type="ECO:0000256" key="6">
    <source>
        <dbReference type="ARBA" id="ARBA00045885"/>
    </source>
</evidence>
<dbReference type="Gene3D" id="3.40.50.1820">
    <property type="entry name" value="alpha/beta hydrolase"/>
    <property type="match status" value="1"/>
</dbReference>
<evidence type="ECO:0000256" key="1">
    <source>
        <dbReference type="ARBA" id="ARBA00022801"/>
    </source>
</evidence>
<dbReference type="SUPFAM" id="SSF53474">
    <property type="entry name" value="alpha/beta-Hydrolases"/>
    <property type="match status" value="1"/>
</dbReference>
<gene>
    <name evidence="9" type="ORF">AVDCRST_MAG49-3984</name>
</gene>
<evidence type="ECO:0000256" key="4">
    <source>
        <dbReference type="ARBA" id="ARBA00032284"/>
    </source>
</evidence>
<dbReference type="InterPro" id="IPR001375">
    <property type="entry name" value="Peptidase_S9_cat"/>
</dbReference>
<name>A0A6J4VFI6_9BACT</name>